<evidence type="ECO:0000256" key="5">
    <source>
        <dbReference type="ARBA" id="ARBA00022801"/>
    </source>
</evidence>
<keyword evidence="9" id="KW-1185">Reference proteome</keyword>
<dbReference type="PANTHER" id="PTHR24559">
    <property type="entry name" value="TRANSPOSON TY3-I GAG-POL POLYPROTEIN"/>
    <property type="match status" value="1"/>
</dbReference>
<evidence type="ECO:0000313" key="8">
    <source>
        <dbReference type="EMBL" id="MBW0477189.1"/>
    </source>
</evidence>
<keyword evidence="3" id="KW-0540">Nuclease</keyword>
<dbReference type="InterPro" id="IPR043502">
    <property type="entry name" value="DNA/RNA_pol_sf"/>
</dbReference>
<organism evidence="8 9">
    <name type="scientific">Austropuccinia psidii MF-1</name>
    <dbReference type="NCBI Taxonomy" id="1389203"/>
    <lineage>
        <taxon>Eukaryota</taxon>
        <taxon>Fungi</taxon>
        <taxon>Dikarya</taxon>
        <taxon>Basidiomycota</taxon>
        <taxon>Pucciniomycotina</taxon>
        <taxon>Pucciniomycetes</taxon>
        <taxon>Pucciniales</taxon>
        <taxon>Sphaerophragmiaceae</taxon>
        <taxon>Austropuccinia</taxon>
    </lineage>
</organism>
<evidence type="ECO:0000256" key="3">
    <source>
        <dbReference type="ARBA" id="ARBA00022722"/>
    </source>
</evidence>
<dbReference type="SUPFAM" id="SSF56672">
    <property type="entry name" value="DNA/RNA polymerases"/>
    <property type="match status" value="1"/>
</dbReference>
<keyword evidence="6" id="KW-0695">RNA-directed DNA polymerase</keyword>
<gene>
    <name evidence="8" type="ORF">O181_016904</name>
</gene>
<dbReference type="Pfam" id="PF00078">
    <property type="entry name" value="RVT_1"/>
    <property type="match status" value="1"/>
</dbReference>
<dbReference type="AlphaFoldDB" id="A0A9Q3GS95"/>
<dbReference type="GO" id="GO:0016787">
    <property type="term" value="F:hydrolase activity"/>
    <property type="evidence" value="ECO:0007669"/>
    <property type="project" value="UniProtKB-KW"/>
</dbReference>
<dbReference type="GO" id="GO:0003964">
    <property type="term" value="F:RNA-directed DNA polymerase activity"/>
    <property type="evidence" value="ECO:0007669"/>
    <property type="project" value="UniProtKB-KW"/>
</dbReference>
<dbReference type="CDD" id="cd09274">
    <property type="entry name" value="RNase_HI_RT_Ty3"/>
    <property type="match status" value="1"/>
</dbReference>
<keyword evidence="4" id="KW-0255">Endonuclease</keyword>
<dbReference type="Gene3D" id="3.10.10.10">
    <property type="entry name" value="HIV Type 1 Reverse Transcriptase, subunit A, domain 1"/>
    <property type="match status" value="1"/>
</dbReference>
<keyword evidence="2" id="KW-0548">Nucleotidyltransferase</keyword>
<dbReference type="OrthoDB" id="415724at2759"/>
<dbReference type="InterPro" id="IPR041373">
    <property type="entry name" value="RT_RNaseH"/>
</dbReference>
<dbReference type="Pfam" id="PF17917">
    <property type="entry name" value="RT_RNaseH"/>
    <property type="match status" value="1"/>
</dbReference>
<evidence type="ECO:0000256" key="2">
    <source>
        <dbReference type="ARBA" id="ARBA00022695"/>
    </source>
</evidence>
<comment type="caution">
    <text evidence="8">The sequence shown here is derived from an EMBL/GenBank/DDBJ whole genome shotgun (WGS) entry which is preliminary data.</text>
</comment>
<reference evidence="8" key="1">
    <citation type="submission" date="2021-03" db="EMBL/GenBank/DDBJ databases">
        <title>Draft genome sequence of rust myrtle Austropuccinia psidii MF-1, a brazilian biotype.</title>
        <authorList>
            <person name="Quecine M.C."/>
            <person name="Pachon D.M.R."/>
            <person name="Bonatelli M.L."/>
            <person name="Correr F.H."/>
            <person name="Franceschini L.M."/>
            <person name="Leite T.F."/>
            <person name="Margarido G.R.A."/>
            <person name="Almeida C.A."/>
            <person name="Ferrarezi J.A."/>
            <person name="Labate C.A."/>
        </authorList>
    </citation>
    <scope>NUCLEOTIDE SEQUENCE</scope>
    <source>
        <strain evidence="8">MF-1</strain>
    </source>
</reference>
<sequence length="247" mass="28593">MNKLPTVFNGFTIFCKIDLCCAYNLLRIKERDENLTAFRIKYGGYEYLVMPFGLTNAPASFQNLVNDIFGDFLDIVILVYLDDMMVFSSSEEEHVKHVASFLQRLRENNFFAKASNQVNNSGKHPIEFDSHNLLPAELNYEINHKDLLGIIWALKHWRAFLLSLSDSFEVLTDHSSLQYVMSSKVLNFCQAHWAEFLAEFNLTITYCQGRLATLPDALSPWDNIYPERRVDFISKNPKRFPSISQAR</sequence>
<evidence type="ECO:0000313" key="9">
    <source>
        <dbReference type="Proteomes" id="UP000765509"/>
    </source>
</evidence>
<dbReference type="InterPro" id="IPR000477">
    <property type="entry name" value="RT_dom"/>
</dbReference>
<dbReference type="CDD" id="cd01647">
    <property type="entry name" value="RT_LTR"/>
    <property type="match status" value="1"/>
</dbReference>
<dbReference type="Gene3D" id="3.30.70.270">
    <property type="match status" value="1"/>
</dbReference>
<name>A0A9Q3GS95_9BASI</name>
<keyword evidence="1" id="KW-0808">Transferase</keyword>
<evidence type="ECO:0000259" key="7">
    <source>
        <dbReference type="PROSITE" id="PS50878"/>
    </source>
</evidence>
<dbReference type="Proteomes" id="UP000765509">
    <property type="component" value="Unassembled WGS sequence"/>
</dbReference>
<dbReference type="InterPro" id="IPR043128">
    <property type="entry name" value="Rev_trsase/Diguanyl_cyclase"/>
</dbReference>
<dbReference type="PANTHER" id="PTHR24559:SF444">
    <property type="entry name" value="REVERSE TRANSCRIPTASE DOMAIN-CONTAINING PROTEIN"/>
    <property type="match status" value="1"/>
</dbReference>
<proteinExistence type="predicted"/>
<dbReference type="PROSITE" id="PS50878">
    <property type="entry name" value="RT_POL"/>
    <property type="match status" value="1"/>
</dbReference>
<keyword evidence="5" id="KW-0378">Hydrolase</keyword>
<evidence type="ECO:0000256" key="6">
    <source>
        <dbReference type="ARBA" id="ARBA00022918"/>
    </source>
</evidence>
<dbReference type="EMBL" id="AVOT02004724">
    <property type="protein sequence ID" value="MBW0477189.1"/>
    <property type="molecule type" value="Genomic_DNA"/>
</dbReference>
<feature type="domain" description="Reverse transcriptase" evidence="7">
    <location>
        <begin position="1"/>
        <end position="133"/>
    </location>
</feature>
<dbReference type="InterPro" id="IPR053134">
    <property type="entry name" value="RNA-dir_DNA_polymerase"/>
</dbReference>
<dbReference type="GO" id="GO:0004519">
    <property type="term" value="F:endonuclease activity"/>
    <property type="evidence" value="ECO:0007669"/>
    <property type="project" value="UniProtKB-KW"/>
</dbReference>
<accession>A0A9Q3GS95</accession>
<evidence type="ECO:0000256" key="4">
    <source>
        <dbReference type="ARBA" id="ARBA00022759"/>
    </source>
</evidence>
<evidence type="ECO:0000256" key="1">
    <source>
        <dbReference type="ARBA" id="ARBA00022679"/>
    </source>
</evidence>
<protein>
    <recommendedName>
        <fullName evidence="7">Reverse transcriptase domain-containing protein</fullName>
    </recommendedName>
</protein>